<sequence>MQRFEFEVIGSVLTVFDLTNNGSLRIHCKPLKKPEISPVFALWNDLEVDLNNNDLYLSLHGINTVVHSKQFNLKGEVELRSSHLVDPIIFNSSVNMSSIRARTTIMNSKLKHLGITHFGNVTFNECDFGHIRTGIPKNQRANLVYFQNRLVGN</sequence>
<reference evidence="1 2" key="1">
    <citation type="submission" date="2019-03" db="EMBL/GenBank/DDBJ databases">
        <authorList>
            <person name="Kim S.G."/>
            <person name="Park S.C."/>
        </authorList>
    </citation>
    <scope>NUCLEOTIDE SEQUENCE [LARGE SCALE GENOMIC DNA]</scope>
</reference>
<protein>
    <submittedName>
        <fullName evidence="1">Uncharacterized protein</fullName>
    </submittedName>
</protein>
<dbReference type="Proteomes" id="UP000297195">
    <property type="component" value="Segment"/>
</dbReference>
<name>A0A4D6DWX0_9CAUD</name>
<proteinExistence type="predicted"/>
<keyword evidence="2" id="KW-1185">Reference proteome</keyword>
<accession>A0A4D6DWX0</accession>
<gene>
    <name evidence="1" type="ORF">pETSU_270</name>
</gene>
<organism evidence="1 2">
    <name type="scientific">Edwardsiella phage pEt-SU</name>
    <dbReference type="NCBI Taxonomy" id="2562142"/>
    <lineage>
        <taxon>Viruses</taxon>
        <taxon>Duplodnaviria</taxon>
        <taxon>Heunggongvirae</taxon>
        <taxon>Uroviricota</taxon>
        <taxon>Caudoviricetes</taxon>
        <taxon>Chimalliviridae</taxon>
        <taxon>Petsuvirus</taxon>
        <taxon>Petsuvirus pEtSU</taxon>
    </lineage>
</organism>
<evidence type="ECO:0000313" key="2">
    <source>
        <dbReference type="Proteomes" id="UP000297195"/>
    </source>
</evidence>
<dbReference type="EMBL" id="MK689364">
    <property type="protein sequence ID" value="QBZ70851.1"/>
    <property type="molecule type" value="Genomic_DNA"/>
</dbReference>
<evidence type="ECO:0000313" key="1">
    <source>
        <dbReference type="EMBL" id="QBZ70851.1"/>
    </source>
</evidence>